<comment type="caution">
    <text evidence="9">The sequence shown here is derived from an EMBL/GenBank/DDBJ whole genome shotgun (WGS) entry which is preliminary data.</text>
</comment>
<dbReference type="GO" id="GO:0005886">
    <property type="term" value="C:plasma membrane"/>
    <property type="evidence" value="ECO:0007669"/>
    <property type="project" value="UniProtKB-SubCell"/>
</dbReference>
<dbReference type="GO" id="GO:0055085">
    <property type="term" value="P:transmembrane transport"/>
    <property type="evidence" value="ECO:0007669"/>
    <property type="project" value="InterPro"/>
</dbReference>
<feature type="transmembrane region" description="Helical" evidence="7">
    <location>
        <begin position="385"/>
        <end position="402"/>
    </location>
</feature>
<keyword evidence="10" id="KW-1185">Reference proteome</keyword>
<keyword evidence="6 7" id="KW-0472">Membrane</keyword>
<protein>
    <submittedName>
        <fullName evidence="9">Thiamine/thiamine pyrophosphate ABC transporter, permease protein</fullName>
    </submittedName>
</protein>
<feature type="transmembrane region" description="Helical" evidence="7">
    <location>
        <begin position="64"/>
        <end position="88"/>
    </location>
</feature>
<comment type="subcellular location">
    <subcellularLocation>
        <location evidence="1 7">Cell membrane</location>
        <topology evidence="1 7">Multi-pass membrane protein</topology>
    </subcellularLocation>
</comment>
<dbReference type="EMBL" id="BMIQ01000009">
    <property type="protein sequence ID" value="GGE21131.1"/>
    <property type="molecule type" value="Genomic_DNA"/>
</dbReference>
<evidence type="ECO:0000256" key="3">
    <source>
        <dbReference type="ARBA" id="ARBA00022475"/>
    </source>
</evidence>
<gene>
    <name evidence="9" type="ORF">GCM10011390_45520</name>
</gene>
<reference evidence="9" key="1">
    <citation type="journal article" date="2014" name="Int. J. Syst. Evol. Microbiol.">
        <title>Complete genome sequence of Corynebacterium casei LMG S-19264T (=DSM 44701T), isolated from a smear-ripened cheese.</title>
        <authorList>
            <consortium name="US DOE Joint Genome Institute (JGI-PGF)"/>
            <person name="Walter F."/>
            <person name="Albersmeier A."/>
            <person name="Kalinowski J."/>
            <person name="Ruckert C."/>
        </authorList>
    </citation>
    <scope>NUCLEOTIDE SEQUENCE</scope>
    <source>
        <strain evidence="9">CGMCC 1.15367</strain>
    </source>
</reference>
<evidence type="ECO:0000259" key="8">
    <source>
        <dbReference type="PROSITE" id="PS50928"/>
    </source>
</evidence>
<comment type="similarity">
    <text evidence="7">Belongs to the binding-protein-dependent transport system permease family.</text>
</comment>
<feature type="transmembrane region" description="Helical" evidence="7">
    <location>
        <begin position="144"/>
        <end position="167"/>
    </location>
</feature>
<evidence type="ECO:0000256" key="6">
    <source>
        <dbReference type="ARBA" id="ARBA00023136"/>
    </source>
</evidence>
<evidence type="ECO:0000256" key="7">
    <source>
        <dbReference type="RuleBase" id="RU363032"/>
    </source>
</evidence>
<name>A0A917A0E8_9HYPH</name>
<dbReference type="SUPFAM" id="SSF161098">
    <property type="entry name" value="MetI-like"/>
    <property type="match status" value="2"/>
</dbReference>
<feature type="transmembrane region" description="Helical" evidence="7">
    <location>
        <begin position="408"/>
        <end position="432"/>
    </location>
</feature>
<evidence type="ECO:0000256" key="2">
    <source>
        <dbReference type="ARBA" id="ARBA00022448"/>
    </source>
</evidence>
<accession>A0A917A0E8</accession>
<feature type="domain" description="ABC transmembrane type-1" evidence="8">
    <location>
        <begin position="65"/>
        <end position="269"/>
    </location>
</feature>
<feature type="transmembrane region" description="Helical" evidence="7">
    <location>
        <begin position="251"/>
        <end position="274"/>
    </location>
</feature>
<dbReference type="PANTHER" id="PTHR30183:SF9">
    <property type="entry name" value="THIAMINE TRANSPORT SYSTEM PERMEASE PROTEIN THIP"/>
    <property type="match status" value="1"/>
</dbReference>
<evidence type="ECO:0000256" key="1">
    <source>
        <dbReference type="ARBA" id="ARBA00004651"/>
    </source>
</evidence>
<evidence type="ECO:0000256" key="4">
    <source>
        <dbReference type="ARBA" id="ARBA00022692"/>
    </source>
</evidence>
<feature type="transmembrane region" description="Helical" evidence="7">
    <location>
        <begin position="203"/>
        <end position="225"/>
    </location>
</feature>
<dbReference type="Pfam" id="PF00528">
    <property type="entry name" value="BPD_transp_1"/>
    <property type="match status" value="2"/>
</dbReference>
<feature type="transmembrane region" description="Helical" evidence="7">
    <location>
        <begin position="100"/>
        <end position="124"/>
    </location>
</feature>
<feature type="transmembrane region" description="Helical" evidence="7">
    <location>
        <begin position="340"/>
        <end position="364"/>
    </location>
</feature>
<feature type="transmembrane region" description="Helical" evidence="7">
    <location>
        <begin position="466"/>
        <end position="491"/>
    </location>
</feature>
<sequence length="545" mass="57529">MAEGARPLTPRPFPDPDRAWKLGGGLAAALAVWLFLGLPFAALLTQAAEGDPTLLATDAYLRGVVLFTLEQAALSALLSVAGAVPLALALHRTRFPGRGLVLRLFLLPQALPVLVGALGILALWGRAGLVSEGLAALGLPRLDIYGLPGILLAHVFFNLPLATRLLYARLDAVPAESWRLAGQLALPAATTFRLIEMPALREGLAGAASLTFMICVTSFTLVLVLGGGPGATTLEVEIYQALRTDFDPGRAVILALAQIVLTGLFLLVATRLGPRLDAAFTLGRPARRFDRRGRALRLLDAAAIALGLAFVLSPFVVVVLRGLGADLLRLLGEAAVRDALLTSAAIGFAASCLALVFTLSLLFAREAWRGSGRVGGTAIDLSASLVLVVPPIVTGAGWFLLLRRWTDAFALAPILVVTTNAVMAMPFLLRLLGPPLTEALARHRRLADHLGLRGWSRLRHVEGPALAGPLALGFALALSLSLGDLGVVALFGNENFVTLPYLLYQRMGSYRTMDASGLALILGTASLVLVALAEGFALSRTRNRR</sequence>
<feature type="domain" description="ABC transmembrane type-1" evidence="8">
    <location>
        <begin position="340"/>
        <end position="533"/>
    </location>
</feature>
<dbReference type="Gene3D" id="1.10.3720.10">
    <property type="entry name" value="MetI-like"/>
    <property type="match status" value="2"/>
</dbReference>
<dbReference type="RefSeq" id="WP_188912605.1">
    <property type="nucleotide sequence ID" value="NZ_BMIQ01000009.1"/>
</dbReference>
<proteinExistence type="inferred from homology"/>
<dbReference type="PROSITE" id="PS50928">
    <property type="entry name" value="ABC_TM1"/>
    <property type="match status" value="2"/>
</dbReference>
<keyword evidence="4 7" id="KW-0812">Transmembrane</keyword>
<keyword evidence="3" id="KW-1003">Cell membrane</keyword>
<evidence type="ECO:0000313" key="9">
    <source>
        <dbReference type="EMBL" id="GGE21131.1"/>
    </source>
</evidence>
<organism evidence="9 10">
    <name type="scientific">Aureimonas endophytica</name>
    <dbReference type="NCBI Taxonomy" id="2027858"/>
    <lineage>
        <taxon>Bacteria</taxon>
        <taxon>Pseudomonadati</taxon>
        <taxon>Pseudomonadota</taxon>
        <taxon>Alphaproteobacteria</taxon>
        <taxon>Hyphomicrobiales</taxon>
        <taxon>Aurantimonadaceae</taxon>
        <taxon>Aureimonas</taxon>
    </lineage>
</organism>
<dbReference type="CDD" id="cd06261">
    <property type="entry name" value="TM_PBP2"/>
    <property type="match status" value="2"/>
</dbReference>
<dbReference type="AlphaFoldDB" id="A0A917A0E8"/>
<dbReference type="InterPro" id="IPR000515">
    <property type="entry name" value="MetI-like"/>
</dbReference>
<evidence type="ECO:0000256" key="5">
    <source>
        <dbReference type="ARBA" id="ARBA00022989"/>
    </source>
</evidence>
<dbReference type="PANTHER" id="PTHR30183">
    <property type="entry name" value="MOLYBDENUM TRANSPORT SYSTEM PERMEASE PROTEIN MODB"/>
    <property type="match status" value="1"/>
</dbReference>
<feature type="transmembrane region" description="Helical" evidence="7">
    <location>
        <begin position="295"/>
        <end position="320"/>
    </location>
</feature>
<feature type="transmembrane region" description="Helical" evidence="7">
    <location>
        <begin position="20"/>
        <end position="44"/>
    </location>
</feature>
<dbReference type="InterPro" id="IPR035906">
    <property type="entry name" value="MetI-like_sf"/>
</dbReference>
<keyword evidence="2 7" id="KW-0813">Transport</keyword>
<dbReference type="Proteomes" id="UP000644699">
    <property type="component" value="Unassembled WGS sequence"/>
</dbReference>
<evidence type="ECO:0000313" key="10">
    <source>
        <dbReference type="Proteomes" id="UP000644699"/>
    </source>
</evidence>
<feature type="transmembrane region" description="Helical" evidence="7">
    <location>
        <begin position="517"/>
        <end position="538"/>
    </location>
</feature>
<reference evidence="9" key="2">
    <citation type="submission" date="2020-09" db="EMBL/GenBank/DDBJ databases">
        <authorList>
            <person name="Sun Q."/>
            <person name="Zhou Y."/>
        </authorList>
    </citation>
    <scope>NUCLEOTIDE SEQUENCE</scope>
    <source>
        <strain evidence="9">CGMCC 1.15367</strain>
    </source>
</reference>
<keyword evidence="5 7" id="KW-1133">Transmembrane helix</keyword>